<dbReference type="AlphaFoldDB" id="A0A5J4QBX2"/>
<comment type="caution">
    <text evidence="1">The sequence shown here is derived from an EMBL/GenBank/DDBJ whole genome shotgun (WGS) entry which is preliminary data.</text>
</comment>
<evidence type="ECO:0000313" key="1">
    <source>
        <dbReference type="EMBL" id="KAA6318454.1"/>
    </source>
</evidence>
<evidence type="ECO:0008006" key="2">
    <source>
        <dbReference type="Google" id="ProtNLM"/>
    </source>
</evidence>
<accession>A0A5J4QBX2</accession>
<protein>
    <recommendedName>
        <fullName evidence="2">RteC protein</fullName>
    </recommendedName>
</protein>
<dbReference type="Pfam" id="PF09357">
    <property type="entry name" value="RteC"/>
    <property type="match status" value="1"/>
</dbReference>
<sequence length="145" mass="16577">MRFASPMLNLKVCDTNSQMSLKKNVLIVNYLDKAISLVETQFEFVNRKQAISSSAKKLKWLGTSVDLVELGYALHTAGIFGTISLKELFRVLGEVFDIETKNFSRTCTDIKNRTTGDRTKFLNTLKGNLIRKLEETEREIVQKKR</sequence>
<organism evidence="1">
    <name type="scientific">termite gut metagenome</name>
    <dbReference type="NCBI Taxonomy" id="433724"/>
    <lineage>
        <taxon>unclassified sequences</taxon>
        <taxon>metagenomes</taxon>
        <taxon>organismal metagenomes</taxon>
    </lineage>
</organism>
<gene>
    <name evidence="1" type="ORF">EZS27_031534</name>
</gene>
<name>A0A5J4QBX2_9ZZZZ</name>
<proteinExistence type="predicted"/>
<dbReference type="InterPro" id="IPR018534">
    <property type="entry name" value="Tet_reg_excision_RteC"/>
</dbReference>
<reference evidence="1" key="1">
    <citation type="submission" date="2019-03" db="EMBL/GenBank/DDBJ databases">
        <title>Single cell metagenomics reveals metabolic interactions within the superorganism composed of flagellate Streblomastix strix and complex community of Bacteroidetes bacteria on its surface.</title>
        <authorList>
            <person name="Treitli S.C."/>
            <person name="Kolisko M."/>
            <person name="Husnik F."/>
            <person name="Keeling P."/>
            <person name="Hampl V."/>
        </authorList>
    </citation>
    <scope>NUCLEOTIDE SEQUENCE</scope>
    <source>
        <strain evidence="1">STM</strain>
    </source>
</reference>
<dbReference type="EMBL" id="SNRY01004183">
    <property type="protein sequence ID" value="KAA6318454.1"/>
    <property type="molecule type" value="Genomic_DNA"/>
</dbReference>